<evidence type="ECO:0000313" key="2">
    <source>
        <dbReference type="EMBL" id="RVU20155.1"/>
    </source>
</evidence>
<keyword evidence="3" id="KW-1185">Reference proteome</keyword>
<sequence length="64" mass="6313">MTSKPTPTNDDGAAPRKPRSAATPADIAAPRLTPQGRDAPDGSGEDATDPAGGAKQGQADKAEG</sequence>
<feature type="region of interest" description="Disordered" evidence="1">
    <location>
        <begin position="1"/>
        <end position="64"/>
    </location>
</feature>
<evidence type="ECO:0000256" key="1">
    <source>
        <dbReference type="SAM" id="MobiDB-lite"/>
    </source>
</evidence>
<evidence type="ECO:0000313" key="3">
    <source>
        <dbReference type="Proteomes" id="UP000286997"/>
    </source>
</evidence>
<dbReference type="Proteomes" id="UP000286997">
    <property type="component" value="Unassembled WGS sequence"/>
</dbReference>
<dbReference type="RefSeq" id="WP_127727874.1">
    <property type="nucleotide sequence ID" value="NZ_SACP01000004.1"/>
</dbReference>
<dbReference type="EMBL" id="SACP01000004">
    <property type="protein sequence ID" value="RVU20155.1"/>
    <property type="molecule type" value="Genomic_DNA"/>
</dbReference>
<comment type="caution">
    <text evidence="2">The sequence shown here is derived from an EMBL/GenBank/DDBJ whole genome shotgun (WGS) entry which is preliminary data.</text>
</comment>
<gene>
    <name evidence="2" type="ORF">EOE48_05975</name>
</gene>
<reference evidence="2 3" key="1">
    <citation type="submission" date="2019-01" db="EMBL/GenBank/DDBJ databases">
        <authorList>
            <person name="Chen W.-M."/>
        </authorList>
    </citation>
    <scope>NUCLEOTIDE SEQUENCE [LARGE SCALE GENOMIC DNA]</scope>
    <source>
        <strain evidence="2 3">TER-1</strain>
    </source>
</reference>
<dbReference type="AlphaFoldDB" id="A0A437PD41"/>
<accession>A0A437PD41</accession>
<organism evidence="2 3">
    <name type="scientific">Methylobacterium oryzihabitans</name>
    <dbReference type="NCBI Taxonomy" id="2499852"/>
    <lineage>
        <taxon>Bacteria</taxon>
        <taxon>Pseudomonadati</taxon>
        <taxon>Pseudomonadota</taxon>
        <taxon>Alphaproteobacteria</taxon>
        <taxon>Hyphomicrobiales</taxon>
        <taxon>Methylobacteriaceae</taxon>
        <taxon>Methylobacterium</taxon>
    </lineage>
</organism>
<name>A0A437PD41_9HYPH</name>
<dbReference type="OrthoDB" id="8002444at2"/>
<proteinExistence type="predicted"/>
<protein>
    <submittedName>
        <fullName evidence="2">Uncharacterized protein</fullName>
    </submittedName>
</protein>